<dbReference type="GO" id="GO:0016758">
    <property type="term" value="F:hexosyltransferase activity"/>
    <property type="evidence" value="ECO:0007669"/>
    <property type="project" value="UniProtKB-ARBA"/>
</dbReference>
<organism evidence="3 4">
    <name type="scientific">Deinococcus metalli</name>
    <dbReference type="NCBI Taxonomy" id="1141878"/>
    <lineage>
        <taxon>Bacteria</taxon>
        <taxon>Thermotogati</taxon>
        <taxon>Deinococcota</taxon>
        <taxon>Deinococci</taxon>
        <taxon>Deinococcales</taxon>
        <taxon>Deinococcaceae</taxon>
        <taxon>Deinococcus</taxon>
    </lineage>
</organism>
<sequence length="421" mass="45521">MARILIASQPIAGHLLPLLPVARELAARGHELRWYTGRKYAARVRAAGAAFEPFTLARDYDDRAFGVAFPGRDALSGLRQVQFDTRHIFVGQMLPQLRDLQALHRAWPWEVTLAEQTLSAGLLLEELGGPPCALLGVLPLGIHSRDTAPFGPGLPPMRGPLGRARNAALRRVTQRVVFGGADRDLRAVCRSLGIPERPFEPPIPPTLLLQASVPGVEYAVSDRPPQLHFIGALTPPAPPGAALPDWWPDVQRADRPVVVVTQGTIATDPRDLILPTVRALADEPVLVVAAGVRDPAALGELPANARTAPFLPFDRMLPHASVYVTNGGYGGVQLALSHGLPVLSAGTTEDKLEVGRRVQVAGVGLRLGTRTPAPGAVRRAVRRLLREPRFRERAQTLRAEFRAHDAPREAADLIEGLLQGR</sequence>
<dbReference type="GO" id="GO:0017000">
    <property type="term" value="P:antibiotic biosynthetic process"/>
    <property type="evidence" value="ECO:0007669"/>
    <property type="project" value="UniProtKB-ARBA"/>
</dbReference>
<dbReference type="FunFam" id="3.40.50.2000:FF:000072">
    <property type="entry name" value="Glycosyl transferase"/>
    <property type="match status" value="1"/>
</dbReference>
<keyword evidence="3" id="KW-0808">Transferase</keyword>
<gene>
    <name evidence="2" type="ORF">GCM10017781_11660</name>
    <name evidence="3" type="ORF">HNQ07_001294</name>
</gene>
<dbReference type="Gene3D" id="3.40.50.2000">
    <property type="entry name" value="Glycogen Phosphorylase B"/>
    <property type="match status" value="2"/>
</dbReference>
<comment type="caution">
    <text evidence="3">The sequence shown here is derived from an EMBL/GenBank/DDBJ whole genome shotgun (WGS) entry which is preliminary data.</text>
</comment>
<evidence type="ECO:0000313" key="3">
    <source>
        <dbReference type="EMBL" id="MBB5375837.1"/>
    </source>
</evidence>
<dbReference type="Proteomes" id="UP000619376">
    <property type="component" value="Unassembled WGS sequence"/>
</dbReference>
<evidence type="ECO:0000259" key="1">
    <source>
        <dbReference type="Pfam" id="PF06722"/>
    </source>
</evidence>
<evidence type="ECO:0000313" key="2">
    <source>
        <dbReference type="EMBL" id="GHF36673.1"/>
    </source>
</evidence>
<dbReference type="Proteomes" id="UP000539473">
    <property type="component" value="Unassembled WGS sequence"/>
</dbReference>
<evidence type="ECO:0000313" key="5">
    <source>
        <dbReference type="Proteomes" id="UP000619376"/>
    </source>
</evidence>
<keyword evidence="5" id="KW-1185">Reference proteome</keyword>
<dbReference type="EMBL" id="JACHFK010000002">
    <property type="protein sequence ID" value="MBB5375837.1"/>
    <property type="molecule type" value="Genomic_DNA"/>
</dbReference>
<reference evidence="2" key="1">
    <citation type="journal article" date="2014" name="Int. J. Syst. Evol. Microbiol.">
        <title>Complete genome of a new Firmicutes species belonging to the dominant human colonic microbiota ('Ruminococcus bicirculans') reveals two chromosomes and a selective capacity to utilize plant glucans.</title>
        <authorList>
            <consortium name="NISC Comparative Sequencing Program"/>
            <person name="Wegmann U."/>
            <person name="Louis P."/>
            <person name="Goesmann A."/>
            <person name="Henrissat B."/>
            <person name="Duncan S.H."/>
            <person name="Flint H.J."/>
        </authorList>
    </citation>
    <scope>NUCLEOTIDE SEQUENCE</scope>
    <source>
        <strain evidence="2">CGMCC 1.18437</strain>
    </source>
</reference>
<evidence type="ECO:0000313" key="4">
    <source>
        <dbReference type="Proteomes" id="UP000539473"/>
    </source>
</evidence>
<reference evidence="3 4" key="3">
    <citation type="submission" date="2020-08" db="EMBL/GenBank/DDBJ databases">
        <title>Genomic Encyclopedia of Type Strains, Phase IV (KMG-IV): sequencing the most valuable type-strain genomes for metagenomic binning, comparative biology and taxonomic classification.</title>
        <authorList>
            <person name="Goeker M."/>
        </authorList>
    </citation>
    <scope>NUCLEOTIDE SEQUENCE [LARGE SCALE GENOMIC DNA]</scope>
    <source>
        <strain evidence="3 4">DSM 27521</strain>
    </source>
</reference>
<name>A0A7W8KCT6_9DEIO</name>
<dbReference type="SUPFAM" id="SSF53756">
    <property type="entry name" value="UDP-Glycosyltransferase/glycogen phosphorylase"/>
    <property type="match status" value="1"/>
</dbReference>
<dbReference type="InterPro" id="IPR002213">
    <property type="entry name" value="UDP_glucos_trans"/>
</dbReference>
<dbReference type="CDD" id="cd03784">
    <property type="entry name" value="GT1_Gtf-like"/>
    <property type="match status" value="1"/>
</dbReference>
<protein>
    <submittedName>
        <fullName evidence="2">Glycosyl transferase</fullName>
    </submittedName>
    <submittedName>
        <fullName evidence="3">UDP:flavonoid glycosyltransferase YjiC (YdhE family)</fullName>
    </submittedName>
</protein>
<dbReference type="AlphaFoldDB" id="A0A7W8KCT6"/>
<feature type="domain" description="Erythromycin biosynthesis protein CIII-like C-terminal" evidence="1">
    <location>
        <begin position="280"/>
        <end position="415"/>
    </location>
</feature>
<dbReference type="EMBL" id="BNAJ01000002">
    <property type="protein sequence ID" value="GHF36673.1"/>
    <property type="molecule type" value="Genomic_DNA"/>
</dbReference>
<dbReference type="InterPro" id="IPR010610">
    <property type="entry name" value="EryCIII-like_C"/>
</dbReference>
<dbReference type="InterPro" id="IPR050426">
    <property type="entry name" value="Glycosyltransferase_28"/>
</dbReference>
<reference evidence="2" key="4">
    <citation type="submission" date="2024-05" db="EMBL/GenBank/DDBJ databases">
        <authorList>
            <person name="Sun Q."/>
            <person name="Zhou Y."/>
        </authorList>
    </citation>
    <scope>NUCLEOTIDE SEQUENCE</scope>
    <source>
        <strain evidence="2">CGMCC 1.18437</strain>
    </source>
</reference>
<reference evidence="5" key="2">
    <citation type="journal article" date="2019" name="Int. J. Syst. Evol. Microbiol.">
        <title>The Global Catalogue of Microorganisms (GCM) 10K type strain sequencing project: providing services to taxonomists for standard genome sequencing and annotation.</title>
        <authorList>
            <consortium name="The Broad Institute Genomics Platform"/>
            <consortium name="The Broad Institute Genome Sequencing Center for Infectious Disease"/>
            <person name="Wu L."/>
            <person name="Ma J."/>
        </authorList>
    </citation>
    <scope>NUCLEOTIDE SEQUENCE [LARGE SCALE GENOMIC DNA]</scope>
    <source>
        <strain evidence="5">CGMCC 1.18437</strain>
    </source>
</reference>
<dbReference type="PANTHER" id="PTHR48050:SF13">
    <property type="entry name" value="STEROL 3-BETA-GLUCOSYLTRANSFERASE UGT80A2"/>
    <property type="match status" value="1"/>
</dbReference>
<dbReference type="Pfam" id="PF06722">
    <property type="entry name" value="EryCIII-like_C"/>
    <property type="match status" value="1"/>
</dbReference>
<dbReference type="RefSeq" id="WP_229831847.1">
    <property type="nucleotide sequence ID" value="NZ_BNAJ01000002.1"/>
</dbReference>
<proteinExistence type="predicted"/>
<dbReference type="GO" id="GO:0008194">
    <property type="term" value="F:UDP-glycosyltransferase activity"/>
    <property type="evidence" value="ECO:0007669"/>
    <property type="project" value="InterPro"/>
</dbReference>
<dbReference type="PANTHER" id="PTHR48050">
    <property type="entry name" value="STEROL 3-BETA-GLUCOSYLTRANSFERASE"/>
    <property type="match status" value="1"/>
</dbReference>
<accession>A0A7W8KCT6</accession>